<evidence type="ECO:0000256" key="7">
    <source>
        <dbReference type="ARBA" id="ARBA00023180"/>
    </source>
</evidence>
<feature type="region of interest" description="Disordered" evidence="9">
    <location>
        <begin position="71"/>
        <end position="100"/>
    </location>
</feature>
<keyword evidence="5 10" id="KW-0732">Signal</keyword>
<keyword evidence="3" id="KW-1003">Cell membrane</keyword>
<sequence>MGIQMMMRFCMFVLLLVEVVVNASVTDHNQEAHKALCDVLRAAVNKWEGVRRTASPLKEALRKTIFGKNGGDTDISSGLQMPTDYKPPDTEGKKKPNTRKHWCGACGSGSQNHYPGESAPHDLVCLCTPGEFGHPVNDGEKTLCGQSKGAWGENQKGWHTELFNDNEKEREYLNQTWGKIVKDCSQNGNENNLETALKTFTDKLESLKGNQYLGIHNSNSDCSGTAYGGLCVLYATKCEKKPWFEELKDAIQKEKEEMEQQKNLAKAEKQEKLKAMKGLQNTPQKSTQNPQPTQRDSQSPQTEEPDDSPRAEQVISNMNATIEEDSSTIMYPFWLLLVFLYN</sequence>
<feature type="compositionally biased region" description="Polar residues" evidence="9">
    <location>
        <begin position="279"/>
        <end position="302"/>
    </location>
</feature>
<protein>
    <submittedName>
        <fullName evidence="12">Variant surface glycoprotein</fullName>
    </submittedName>
</protein>
<dbReference type="GO" id="GO:0005886">
    <property type="term" value="C:plasma membrane"/>
    <property type="evidence" value="ECO:0007669"/>
    <property type="project" value="UniProtKB-SubCell"/>
</dbReference>
<evidence type="ECO:0000256" key="9">
    <source>
        <dbReference type="SAM" id="MobiDB-lite"/>
    </source>
</evidence>
<feature type="chain" id="PRO_5003390174" evidence="10">
    <location>
        <begin position="24"/>
        <end position="342"/>
    </location>
</feature>
<keyword evidence="6" id="KW-0472">Membrane</keyword>
<dbReference type="VEuPathDB" id="TriTrypDB:TcIL3000_0_57860"/>
<proteinExistence type="predicted"/>
<dbReference type="Proteomes" id="UP000000702">
    <property type="component" value="Unassembled WGS sequence"/>
</dbReference>
<keyword evidence="8" id="KW-0449">Lipoprotein</keyword>
<reference evidence="12 13" key="2">
    <citation type="journal article" date="2012" name="Proc. Natl. Acad. Sci. U.S.A.">
        <title>Antigenic diversity is generated by distinct evolutionary mechanisms in African trypanosome species.</title>
        <authorList>
            <person name="Jackson A.P."/>
            <person name="Berry A."/>
            <person name="Aslett M."/>
            <person name="Allison H.C."/>
            <person name="Burton P."/>
            <person name="Vavrova-Anderson J."/>
            <person name="Brown R."/>
            <person name="Browne H."/>
            <person name="Corton N."/>
            <person name="Hauser H."/>
            <person name="Gamble J."/>
            <person name="Gilderthorp R."/>
            <person name="Marcello L."/>
            <person name="McQuillan J."/>
            <person name="Otto T.D."/>
            <person name="Quail M.A."/>
            <person name="Sanders M.J."/>
            <person name="van Tonder A."/>
            <person name="Ginger M.L."/>
            <person name="Field M.C."/>
            <person name="Barry J.D."/>
            <person name="Hertz-Fowler C."/>
            <person name="Berriman M."/>
        </authorList>
    </citation>
    <scope>NUCLEOTIDE SEQUENCE [LARGE SCALE GENOMIC DNA]</scope>
    <source>
        <strain evidence="12 13">IL3000</strain>
    </source>
</reference>
<dbReference type="EMBL" id="CAEQ01001839">
    <property type="protein sequence ID" value="CCD15244.1"/>
    <property type="molecule type" value="Genomic_DNA"/>
</dbReference>
<feature type="domain" description="Trypanosome variant surface glycoprotein B-type N-terminal" evidence="11">
    <location>
        <begin position="47"/>
        <end position="270"/>
    </location>
</feature>
<comment type="caution">
    <text evidence="12">The sequence shown here is derived from an EMBL/GenBank/DDBJ whole genome shotgun (WGS) entry which is preliminary data.</text>
</comment>
<evidence type="ECO:0000256" key="3">
    <source>
        <dbReference type="ARBA" id="ARBA00022475"/>
    </source>
</evidence>
<evidence type="ECO:0000313" key="12">
    <source>
        <dbReference type="EMBL" id="CCD15244.1"/>
    </source>
</evidence>
<evidence type="ECO:0000256" key="10">
    <source>
        <dbReference type="SAM" id="SignalP"/>
    </source>
</evidence>
<accession>F9WD93</accession>
<feature type="signal peptide" evidence="10">
    <location>
        <begin position="1"/>
        <end position="23"/>
    </location>
</feature>
<feature type="region of interest" description="Disordered" evidence="9">
    <location>
        <begin position="274"/>
        <end position="314"/>
    </location>
</feature>
<dbReference type="GO" id="GO:0098552">
    <property type="term" value="C:side of membrane"/>
    <property type="evidence" value="ECO:0007669"/>
    <property type="project" value="UniProtKB-KW"/>
</dbReference>
<dbReference type="Pfam" id="PF13206">
    <property type="entry name" value="VSG_B"/>
    <property type="match status" value="1"/>
</dbReference>
<comment type="function">
    <text evidence="1">VSG forms a coat on the surface of the parasite. The trypanosome evades the immune response of the host by expressing a series of antigenically distinct VSGs from an estimated 1000 VSG genes.</text>
</comment>
<name>F9WD93_TRYCI</name>
<reference evidence="13" key="1">
    <citation type="submission" date="2011-07" db="EMBL/GenBank/DDBJ databases">
        <title>Divergent evolution of antigenic variation in African trypanosomes.</title>
        <authorList>
            <person name="Jackson A.P."/>
            <person name="Berry A."/>
            <person name="Allison H.C."/>
            <person name="Burton P."/>
            <person name="Anderson J."/>
            <person name="Aslett M."/>
            <person name="Brown R."/>
            <person name="Corton N."/>
            <person name="Harris D."/>
            <person name="Hauser H."/>
            <person name="Gamble J."/>
            <person name="Gilderthorp R."/>
            <person name="McQuillan J."/>
            <person name="Quail M.A."/>
            <person name="Sanders M."/>
            <person name="Van Tonder A."/>
            <person name="Ginger M.L."/>
            <person name="Donelson J.E."/>
            <person name="Field M.C."/>
            <person name="Barry J.D."/>
            <person name="Berriman M."/>
            <person name="Hertz-Fowler C."/>
        </authorList>
    </citation>
    <scope>NUCLEOTIDE SEQUENCE [LARGE SCALE GENOMIC DNA]</scope>
    <source>
        <strain evidence="13">IL3000</strain>
    </source>
</reference>
<dbReference type="InterPro" id="IPR025932">
    <property type="entry name" value="Trypano_VSG_B_N_dom"/>
</dbReference>
<gene>
    <name evidence="12" type="ORF">TCIL3000_0_57860</name>
</gene>
<evidence type="ECO:0000259" key="11">
    <source>
        <dbReference type="Pfam" id="PF13206"/>
    </source>
</evidence>
<keyword evidence="13" id="KW-1185">Reference proteome</keyword>
<evidence type="ECO:0000256" key="6">
    <source>
        <dbReference type="ARBA" id="ARBA00023136"/>
    </source>
</evidence>
<evidence type="ECO:0000313" key="13">
    <source>
        <dbReference type="Proteomes" id="UP000000702"/>
    </source>
</evidence>
<evidence type="ECO:0000256" key="8">
    <source>
        <dbReference type="ARBA" id="ARBA00023288"/>
    </source>
</evidence>
<evidence type="ECO:0000256" key="5">
    <source>
        <dbReference type="ARBA" id="ARBA00022729"/>
    </source>
</evidence>
<dbReference type="AlphaFoldDB" id="F9WD93"/>
<keyword evidence="4" id="KW-0336">GPI-anchor</keyword>
<evidence type="ECO:0000256" key="1">
    <source>
        <dbReference type="ARBA" id="ARBA00002523"/>
    </source>
</evidence>
<comment type="subcellular location">
    <subcellularLocation>
        <location evidence="2">Cell membrane</location>
        <topology evidence="2">Lipid-anchor</topology>
        <topology evidence="2">GPI-anchor</topology>
    </subcellularLocation>
</comment>
<evidence type="ECO:0000256" key="4">
    <source>
        <dbReference type="ARBA" id="ARBA00022622"/>
    </source>
</evidence>
<evidence type="ECO:0000256" key="2">
    <source>
        <dbReference type="ARBA" id="ARBA00004609"/>
    </source>
</evidence>
<keyword evidence="7" id="KW-0325">Glycoprotein</keyword>
<organism evidence="12 13">
    <name type="scientific">Trypanosoma congolense (strain IL3000)</name>
    <dbReference type="NCBI Taxonomy" id="1068625"/>
    <lineage>
        <taxon>Eukaryota</taxon>
        <taxon>Discoba</taxon>
        <taxon>Euglenozoa</taxon>
        <taxon>Kinetoplastea</taxon>
        <taxon>Metakinetoplastina</taxon>
        <taxon>Trypanosomatida</taxon>
        <taxon>Trypanosomatidae</taxon>
        <taxon>Trypanosoma</taxon>
        <taxon>Nannomonas</taxon>
    </lineage>
</organism>